<feature type="region of interest" description="Disordered" evidence="6">
    <location>
        <begin position="15"/>
        <end position="45"/>
    </location>
</feature>
<evidence type="ECO:0000256" key="1">
    <source>
        <dbReference type="ARBA" id="ARBA00004123"/>
    </source>
</evidence>
<evidence type="ECO:0000256" key="5">
    <source>
        <dbReference type="ARBA" id="ARBA00023242"/>
    </source>
</evidence>
<keyword evidence="5" id="KW-0539">Nucleus</keyword>
<sequence length="2329" mass="257508">MQRYHAAGCTGAVNNSAIGGASARDTGRADSASLPANFSLNSRRPSPLTPYKLKCDKESLNSRLGPPDFHPQTPNCPEETLTKEYVQSGYRETVEGLDEAREISLTQAPSFTKPVVFKCKEVQVSCIDKDFKLQDVCFSSFPVQAIRKCLRAINESRAQKRKAGQVYGVPLAGSLLTKPGVFPEQRPCGEDFRKKWIEGLSQQHKRLRSLADLVPHGYRKKALFEVLVRNNVPLLRATWFIKVTYLNQVRPSSAGVTSGASDKSQLSRTELWTKDVIDYLQYLLDEFFSRNNFQSTSHSRDRSPQMFYAGSVQQRGDPNSAGLDGEEPSLHFKWWYVVRLLQWHHAEGLLLPSLIIDWVLIQLQEKELLEVVQLLLPIIYGVLETVVLSQTYVRNLVGIAVRFIREPSPGGSDLVDNSRRAYTTAALVEMLRYLILAVPDTFVGLDCFPLPSSVISHVVTDGSLSKSSEDVRKFKNGSLEVASLFRSKGLDAQYQSLAFDHVVSSIQKRTDNLAKAASPGYPGYSVAKAVQALDKSLVHGDVRGAYKFLFEDLCEGTVNDRWIREVSPCLRSSLKWIGTVSLSFICSVFFLCEWATCDYRDFRTVPPQEQKFTGRKDFSQVYVAIRILKLKLRDLQSSPRCKSETPVGVNVAKGSGQQNSFSTRNSMGNFYDSKSNAKNVDQRSLKSPNVFESPGPLHDILVCWIDQHEACKREGFKRLQLLIVELIRAGIFYPQAYVRQLIVSGIMEINGPAVEADRQRRHYRILKQLPGLCMRDALEEAGIAEGPQLLEAMHIYCNERRLVLRGLLCSLNKNMNNTSISGQKRKLYPTTGKAGASPATVDQWKSLSSSSDLLPGKNVKSDADVEELKEAISVFLQLPKSSSTSTDSGLDEFQGSNKKPPVSFFNKMDMGEGTPGCDECRKTKRQKLGEERSSCLQGHSPIVSEEEDTWWVKKGPKSSESLKVEPPLKSTKQAPRNRTKGVRKTQSLSQLAASRIEGSQGASTSHVCDNKVSCPHHRTGVEGETSKSVEGIKANHNVDIVSIGKALKRLRFVEKRTVTVWLMTVIRQLVEETGKAIPKVGQFGRTFTPVDDRSIVRWKLGEDELSAILYLMDVSNDLVSAVKFLLWLSPKVLSSASSTIHSGRNILPLPRNVENHACEVGETFLISSLRRFENILITADLIPEALSAAMHRAAAVMTASGRVSGSAVFGYARYLLKRYGNVVSVIEWEKNFKATCDKRLLSELESGRSVDGELGFPLGVPAGVENLDDFFRQKISTGGRLSRVGMNMREIVQRNINVEDILHSFFGKERKLFAAGTQKVSTTEKWDDGYQIAQKIISELMDCIRQTGGAAQEGDPSLVSSAISAIIGNIGPTIGKLPDFRAGSGYSNFPSTTDSLNFARRILRIHLSCLCLLKEALGDRQTRVFEVALATEASSALATVFTPGKASRSQFQVSPDSHDLSTNMAGETLNNSTKAALGRVTRVAAALSALVVGAIVHGVTSLERMVSLCRLKEGMDIIQFIRSIRSNSNGSARSIGAFKMDSSIEVYVHWFRLLVGNCRTVCDGLVVELVGEPSIVALSRMQRMLPLGLVFPPAYSIFAFILWRPFILNSSLAIREDINQLFQYLTMAMGDAIKHLPFRDVCLRDSQGLYDLVAADNSDADFAAMLELNGSDLHLKSRAFVPLRARLFLNAIIDCKMPHGMLMQDDGNRISGHGESITQYAEGGTKLLDKLVHVLDSLQPAKFHWQWVELRLLLNEQALVEKLESPDISLMDAIRSSSPSPDRAASENENNFIEIILTRLLVRPDAAPLFSDVVHHFGRSLEDSMLLQAKWFLAGLDVLFGRKTIRQRLINIAENKGLSTKAQFWKPWGWCNSDFDSATNKEDRKKFEMNSLEEGEVVEEGLESKRSGKGSNQACDTESFNITQQHVTERAFVELLLPCIDQSSDDSRNTFANDLIKQLSNIEQHLNAVTRGINKQAGPSSSGIEGPTNKGNNRKSIKGGSPGLARRTAVTADSAPPSPAALRASMLLRLQLLLRLLPIICADGLTFVLYSVKVGYLITLWVNYMDISCGLREPSGRNMRQTLASVILRLLGNRVVHEDEDLSFNPAQSSLSKREAESSTEAASAAMAVLSGESLFDRLLLVLHGLLSSCRPSWLRMKCSSKAANDFAKDLSAFDRELAENLQNDLDRMQLPDSIRWRIQTAMPVLLPSVRCSVTCQPPSIPNAAVASLQASISVTGSYSASQRNQFALARTVTNVPGKSRLLPLQDYDLDIDPWMLLEDGAGSGLSSSNSALIGSGDNANLRASSWLKGAVRVRRKDLTYIGAVDDDS</sequence>
<dbReference type="PANTHER" id="PTHR46567:SF1">
    <property type="entry name" value="MEDIATOR OF RNA POLYMERASE II TRANSCRIPTION SUBUNIT 12"/>
    <property type="match status" value="1"/>
</dbReference>
<evidence type="ECO:0000256" key="7">
    <source>
        <dbReference type="SAM" id="Phobius"/>
    </source>
</evidence>
<dbReference type="GO" id="GO:0006357">
    <property type="term" value="P:regulation of transcription by RNA polymerase II"/>
    <property type="evidence" value="ECO:0007669"/>
    <property type="project" value="InterPro"/>
</dbReference>
<evidence type="ECO:0000313" key="9">
    <source>
        <dbReference type="EMBL" id="KAH7513134.1"/>
    </source>
</evidence>
<dbReference type="InterPro" id="IPR019035">
    <property type="entry name" value="Mediator_Med12"/>
</dbReference>
<feature type="region of interest" description="Disordered" evidence="6">
    <location>
        <begin position="946"/>
        <end position="988"/>
    </location>
</feature>
<dbReference type="PANTHER" id="PTHR46567">
    <property type="entry name" value="MEDIATOR OF RNA POLYMERASE II TRANSCRIPTION SUBUNIT 12"/>
    <property type="match status" value="1"/>
</dbReference>
<name>A0A978UEE1_ZIZJJ</name>
<feature type="compositionally biased region" description="Polar residues" evidence="6">
    <location>
        <begin position="34"/>
        <end position="44"/>
    </location>
</feature>
<dbReference type="Proteomes" id="UP000813462">
    <property type="component" value="Unassembled WGS sequence"/>
</dbReference>
<keyword evidence="3" id="KW-0805">Transcription regulation</keyword>
<dbReference type="EMBL" id="JAEACU010000012">
    <property type="protein sequence ID" value="KAH7513134.1"/>
    <property type="molecule type" value="Genomic_DNA"/>
</dbReference>
<dbReference type="GO" id="GO:0003712">
    <property type="term" value="F:transcription coregulator activity"/>
    <property type="evidence" value="ECO:0007669"/>
    <property type="project" value="InterPro"/>
</dbReference>
<evidence type="ECO:0000313" key="10">
    <source>
        <dbReference type="Proteomes" id="UP000813462"/>
    </source>
</evidence>
<reference evidence="9" key="1">
    <citation type="journal article" date="2021" name="Front. Plant Sci.">
        <title>Chromosome-Scale Genome Assembly for Chinese Sour Jujube and Insights Into Its Genome Evolution and Domestication Signature.</title>
        <authorList>
            <person name="Shen L.-Y."/>
            <person name="Luo H."/>
            <person name="Wang X.-L."/>
            <person name="Wang X.-M."/>
            <person name="Qiu X.-J."/>
            <person name="Liu H."/>
            <person name="Zhou S.-S."/>
            <person name="Jia K.-H."/>
            <person name="Nie S."/>
            <person name="Bao Y.-T."/>
            <person name="Zhang R.-G."/>
            <person name="Yun Q.-Z."/>
            <person name="Chai Y.-H."/>
            <person name="Lu J.-Y."/>
            <person name="Li Y."/>
            <person name="Zhao S.-W."/>
            <person name="Mao J.-F."/>
            <person name="Jia S.-G."/>
            <person name="Mao Y.-M."/>
        </authorList>
    </citation>
    <scope>NUCLEOTIDE SEQUENCE</scope>
    <source>
        <strain evidence="9">AT0</strain>
        <tissue evidence="9">Leaf</tissue>
    </source>
</reference>
<feature type="region of interest" description="Disordered" evidence="6">
    <location>
        <begin position="1973"/>
        <end position="2017"/>
    </location>
</feature>
<feature type="domain" description="Mediator complex subunit Med12" evidence="8">
    <location>
        <begin position="180"/>
        <end position="242"/>
    </location>
</feature>
<evidence type="ECO:0000256" key="2">
    <source>
        <dbReference type="ARBA" id="ARBA00010289"/>
    </source>
</evidence>
<keyword evidence="7" id="KW-0472">Membrane</keyword>
<comment type="subcellular location">
    <subcellularLocation>
        <location evidence="1">Nucleus</location>
    </subcellularLocation>
</comment>
<evidence type="ECO:0000256" key="3">
    <source>
        <dbReference type="ARBA" id="ARBA00023015"/>
    </source>
</evidence>
<evidence type="ECO:0000256" key="6">
    <source>
        <dbReference type="SAM" id="MobiDB-lite"/>
    </source>
</evidence>
<feature type="region of interest" description="Disordered" evidence="6">
    <location>
        <begin position="882"/>
        <end position="902"/>
    </location>
</feature>
<protein>
    <recommendedName>
        <fullName evidence="8">Mediator complex subunit Med12 domain-containing protein</fullName>
    </recommendedName>
</protein>
<evidence type="ECO:0000256" key="4">
    <source>
        <dbReference type="ARBA" id="ARBA00023163"/>
    </source>
</evidence>
<feature type="transmembrane region" description="Helical" evidence="7">
    <location>
        <begin position="1483"/>
        <end position="1502"/>
    </location>
</feature>
<keyword evidence="7" id="KW-0812">Transmembrane</keyword>
<feature type="transmembrane region" description="Helical" evidence="7">
    <location>
        <begin position="1584"/>
        <end position="1603"/>
    </location>
</feature>
<keyword evidence="7" id="KW-1133">Transmembrane helix</keyword>
<dbReference type="GO" id="GO:0016592">
    <property type="term" value="C:mediator complex"/>
    <property type="evidence" value="ECO:0007669"/>
    <property type="project" value="InterPro"/>
</dbReference>
<dbReference type="SMART" id="SM01281">
    <property type="entry name" value="Med12"/>
    <property type="match status" value="1"/>
</dbReference>
<keyword evidence="4" id="KW-0804">Transcription</keyword>
<proteinExistence type="inferred from homology"/>
<comment type="caution">
    <text evidence="9">The sequence shown here is derived from an EMBL/GenBank/DDBJ whole genome shotgun (WGS) entry which is preliminary data.</text>
</comment>
<organism evidence="9 10">
    <name type="scientific">Ziziphus jujuba var. spinosa</name>
    <dbReference type="NCBI Taxonomy" id="714518"/>
    <lineage>
        <taxon>Eukaryota</taxon>
        <taxon>Viridiplantae</taxon>
        <taxon>Streptophyta</taxon>
        <taxon>Embryophyta</taxon>
        <taxon>Tracheophyta</taxon>
        <taxon>Spermatophyta</taxon>
        <taxon>Magnoliopsida</taxon>
        <taxon>eudicotyledons</taxon>
        <taxon>Gunneridae</taxon>
        <taxon>Pentapetalae</taxon>
        <taxon>rosids</taxon>
        <taxon>fabids</taxon>
        <taxon>Rosales</taxon>
        <taxon>Rhamnaceae</taxon>
        <taxon>Paliureae</taxon>
        <taxon>Ziziphus</taxon>
    </lineage>
</organism>
<comment type="similarity">
    <text evidence="2">Belongs to the Mediator complex subunit 12 family.</text>
</comment>
<dbReference type="Pfam" id="PF09497">
    <property type="entry name" value="Med12"/>
    <property type="match status" value="1"/>
</dbReference>
<gene>
    <name evidence="9" type="ORF">FEM48_Zijuj12G0164300</name>
</gene>
<evidence type="ECO:0000259" key="8">
    <source>
        <dbReference type="SMART" id="SM01281"/>
    </source>
</evidence>
<accession>A0A978UEE1</accession>